<dbReference type="InterPro" id="IPR028002">
    <property type="entry name" value="Myb_DNA-bind_5"/>
</dbReference>
<dbReference type="OrthoDB" id="6147913at2759"/>
<dbReference type="RefSeq" id="XP_022321470.1">
    <property type="nucleotide sequence ID" value="XM_022465762.1"/>
</dbReference>
<evidence type="ECO:0000313" key="3">
    <source>
        <dbReference type="Proteomes" id="UP000694844"/>
    </source>
</evidence>
<feature type="domain" description="Myb/SANT-like DNA-binding" evidence="2">
    <location>
        <begin position="2"/>
        <end position="41"/>
    </location>
</feature>
<name>A0A8B8D111_CRAVI</name>
<evidence type="ECO:0000313" key="4">
    <source>
        <dbReference type="RefSeq" id="XP_022321470.1"/>
    </source>
</evidence>
<feature type="compositionally biased region" description="Basic and acidic residues" evidence="1">
    <location>
        <begin position="60"/>
        <end position="71"/>
    </location>
</feature>
<dbReference type="KEGG" id="cvn:111123444"/>
<evidence type="ECO:0000256" key="1">
    <source>
        <dbReference type="SAM" id="MobiDB-lite"/>
    </source>
</evidence>
<dbReference type="GeneID" id="111123444"/>
<proteinExistence type="predicted"/>
<evidence type="ECO:0000259" key="2">
    <source>
        <dbReference type="Pfam" id="PF13873"/>
    </source>
</evidence>
<accession>A0A8B8D111</accession>
<organism evidence="3 4">
    <name type="scientific">Crassostrea virginica</name>
    <name type="common">Eastern oyster</name>
    <dbReference type="NCBI Taxonomy" id="6565"/>
    <lineage>
        <taxon>Eukaryota</taxon>
        <taxon>Metazoa</taxon>
        <taxon>Spiralia</taxon>
        <taxon>Lophotrochozoa</taxon>
        <taxon>Mollusca</taxon>
        <taxon>Bivalvia</taxon>
        <taxon>Autobranchia</taxon>
        <taxon>Pteriomorphia</taxon>
        <taxon>Ostreida</taxon>
        <taxon>Ostreoidea</taxon>
        <taxon>Ostreidae</taxon>
        <taxon>Crassostrea</taxon>
    </lineage>
</organism>
<sequence>MKQDTWEKISKQLNASALTPRTTEEIEKKWNNILSTSKAEISTFRKQSTLTGGGPPPKSISRDSGDGDCGERNSIIDGIYGGIDSSLINQLVTEDSMCSIQILQEPSQNDIQIIAHIFTLPC</sequence>
<keyword evidence="3" id="KW-1185">Reference proteome</keyword>
<dbReference type="AlphaFoldDB" id="A0A8B8D111"/>
<gene>
    <name evidence="4" type="primary">LOC111123444</name>
</gene>
<dbReference type="Proteomes" id="UP000694844">
    <property type="component" value="Chromosome 3"/>
</dbReference>
<reference evidence="4" key="1">
    <citation type="submission" date="2025-08" db="UniProtKB">
        <authorList>
            <consortium name="RefSeq"/>
        </authorList>
    </citation>
    <scope>IDENTIFICATION</scope>
    <source>
        <tissue evidence="4">Whole sample</tissue>
    </source>
</reference>
<dbReference type="Pfam" id="PF13873">
    <property type="entry name" value="Myb_DNA-bind_5"/>
    <property type="match status" value="1"/>
</dbReference>
<protein>
    <submittedName>
        <fullName evidence="4">Uncharacterized protein LOC111123444</fullName>
    </submittedName>
</protein>
<feature type="region of interest" description="Disordered" evidence="1">
    <location>
        <begin position="44"/>
        <end position="72"/>
    </location>
</feature>